<dbReference type="Proteomes" id="UP001157418">
    <property type="component" value="Unassembled WGS sequence"/>
</dbReference>
<keyword evidence="3" id="KW-1185">Reference proteome</keyword>
<gene>
    <name evidence="2" type="ORF">LVIROSA_LOCUS28933</name>
</gene>
<accession>A0AAU9NZV6</accession>
<proteinExistence type="predicted"/>
<organism evidence="2 3">
    <name type="scientific">Lactuca virosa</name>
    <dbReference type="NCBI Taxonomy" id="75947"/>
    <lineage>
        <taxon>Eukaryota</taxon>
        <taxon>Viridiplantae</taxon>
        <taxon>Streptophyta</taxon>
        <taxon>Embryophyta</taxon>
        <taxon>Tracheophyta</taxon>
        <taxon>Spermatophyta</taxon>
        <taxon>Magnoliopsida</taxon>
        <taxon>eudicotyledons</taxon>
        <taxon>Gunneridae</taxon>
        <taxon>Pentapetalae</taxon>
        <taxon>asterids</taxon>
        <taxon>campanulids</taxon>
        <taxon>Asterales</taxon>
        <taxon>Asteraceae</taxon>
        <taxon>Cichorioideae</taxon>
        <taxon>Cichorieae</taxon>
        <taxon>Lactucinae</taxon>
        <taxon>Lactuca</taxon>
    </lineage>
</organism>
<reference evidence="2 3" key="1">
    <citation type="submission" date="2022-01" db="EMBL/GenBank/DDBJ databases">
        <authorList>
            <person name="Xiong W."/>
            <person name="Schranz E."/>
        </authorList>
    </citation>
    <scope>NUCLEOTIDE SEQUENCE [LARGE SCALE GENOMIC DNA]</scope>
</reference>
<evidence type="ECO:0008006" key="4">
    <source>
        <dbReference type="Google" id="ProtNLM"/>
    </source>
</evidence>
<comment type="caution">
    <text evidence="2">The sequence shown here is derived from an EMBL/GenBank/DDBJ whole genome shotgun (WGS) entry which is preliminary data.</text>
</comment>
<dbReference type="PANTHER" id="PTHR33474">
    <property type="entry name" value="TRANSMEMBRANE PROTEIN"/>
    <property type="match status" value="1"/>
</dbReference>
<evidence type="ECO:0000313" key="2">
    <source>
        <dbReference type="EMBL" id="CAH1442980.1"/>
    </source>
</evidence>
<keyword evidence="1" id="KW-0732">Signal</keyword>
<evidence type="ECO:0000313" key="3">
    <source>
        <dbReference type="Proteomes" id="UP001157418"/>
    </source>
</evidence>
<protein>
    <recommendedName>
        <fullName evidence="4">Transmembrane protein</fullName>
    </recommendedName>
</protein>
<dbReference type="EMBL" id="CAKMRJ010005412">
    <property type="protein sequence ID" value="CAH1442980.1"/>
    <property type="molecule type" value="Genomic_DNA"/>
</dbReference>
<dbReference type="PANTHER" id="PTHR33474:SF2">
    <property type="entry name" value="TRANSMEMBRANE PROTEIN"/>
    <property type="match status" value="1"/>
</dbReference>
<evidence type="ECO:0000256" key="1">
    <source>
        <dbReference type="SAM" id="SignalP"/>
    </source>
</evidence>
<sequence>MASSTSFVVVLLGFFLLVSSFTAIPISRTINLTDEGSLEVSSNTDLNVEDNWDETMLSRRMVLTSDYPGSGANDRHTPRP</sequence>
<feature type="signal peptide" evidence="1">
    <location>
        <begin position="1"/>
        <end position="23"/>
    </location>
</feature>
<feature type="chain" id="PRO_5043471169" description="Transmembrane protein" evidence="1">
    <location>
        <begin position="24"/>
        <end position="80"/>
    </location>
</feature>
<dbReference type="AlphaFoldDB" id="A0AAU9NZV6"/>
<name>A0AAU9NZV6_9ASTR</name>